<accession>A0AAV5KAZ9</accession>
<dbReference type="InterPro" id="IPR036322">
    <property type="entry name" value="WD40_repeat_dom_sf"/>
</dbReference>
<dbReference type="PROSITE" id="PS50082">
    <property type="entry name" value="WD_REPEATS_2"/>
    <property type="match status" value="1"/>
</dbReference>
<keyword evidence="2 5" id="KW-0853">WD repeat</keyword>
<evidence type="ECO:0000256" key="1">
    <source>
        <dbReference type="ARBA" id="ARBA00009341"/>
    </source>
</evidence>
<dbReference type="EMBL" id="BPVZ01000056">
    <property type="protein sequence ID" value="GKV20935.1"/>
    <property type="molecule type" value="Genomic_DNA"/>
</dbReference>
<comment type="similarity">
    <text evidence="1">Belongs to the WD repeat RBAP46/RBAP48/MSI1 family.</text>
</comment>
<dbReference type="Gene3D" id="2.130.10.10">
    <property type="entry name" value="YVTN repeat-like/Quinoprotein amine dehydrogenase"/>
    <property type="match status" value="1"/>
</dbReference>
<comment type="caution">
    <text evidence="7">The sequence shown here is derived from an EMBL/GenBank/DDBJ whole genome shotgun (WGS) entry which is preliminary data.</text>
</comment>
<feature type="repeat" description="WD" evidence="5">
    <location>
        <begin position="191"/>
        <end position="233"/>
    </location>
</feature>
<dbReference type="SMART" id="SM00320">
    <property type="entry name" value="WD40"/>
    <property type="match status" value="1"/>
</dbReference>
<protein>
    <recommendedName>
        <fullName evidence="6">Histone-binding protein RBBP4-like N-terminal domain-containing protein</fullName>
    </recommendedName>
</protein>
<keyword evidence="4" id="KW-0156">Chromatin regulator</keyword>
<reference evidence="7 8" key="1">
    <citation type="journal article" date="2021" name="Commun. Biol.">
        <title>The genome of Shorea leprosula (Dipterocarpaceae) highlights the ecological relevance of drought in aseasonal tropical rainforests.</title>
        <authorList>
            <person name="Ng K.K.S."/>
            <person name="Kobayashi M.J."/>
            <person name="Fawcett J.A."/>
            <person name="Hatakeyama M."/>
            <person name="Paape T."/>
            <person name="Ng C.H."/>
            <person name="Ang C.C."/>
            <person name="Tnah L.H."/>
            <person name="Lee C.T."/>
            <person name="Nishiyama T."/>
            <person name="Sese J."/>
            <person name="O'Brien M.J."/>
            <person name="Copetti D."/>
            <person name="Mohd Noor M.I."/>
            <person name="Ong R.C."/>
            <person name="Putra M."/>
            <person name="Sireger I.Z."/>
            <person name="Indrioko S."/>
            <person name="Kosugi Y."/>
            <person name="Izuno A."/>
            <person name="Isagi Y."/>
            <person name="Lee S.L."/>
            <person name="Shimizu K.K."/>
        </authorList>
    </citation>
    <scope>NUCLEOTIDE SEQUENCE [LARGE SCALE GENOMIC DNA]</scope>
    <source>
        <strain evidence="7">214</strain>
    </source>
</reference>
<dbReference type="Proteomes" id="UP001054252">
    <property type="component" value="Unassembled WGS sequence"/>
</dbReference>
<evidence type="ECO:0000256" key="2">
    <source>
        <dbReference type="ARBA" id="ARBA00022574"/>
    </source>
</evidence>
<feature type="domain" description="Histone-binding protein RBBP4-like N-terminal" evidence="6">
    <location>
        <begin position="13"/>
        <end position="84"/>
    </location>
</feature>
<dbReference type="SUPFAM" id="SSF50978">
    <property type="entry name" value="WD40 repeat-like"/>
    <property type="match status" value="1"/>
</dbReference>
<evidence type="ECO:0000259" key="6">
    <source>
        <dbReference type="Pfam" id="PF12265"/>
    </source>
</evidence>
<keyword evidence="3" id="KW-0677">Repeat</keyword>
<proteinExistence type="inferred from homology"/>
<evidence type="ECO:0000313" key="7">
    <source>
        <dbReference type="EMBL" id="GKV20935.1"/>
    </source>
</evidence>
<organism evidence="7 8">
    <name type="scientific">Rubroshorea leprosula</name>
    <dbReference type="NCBI Taxonomy" id="152421"/>
    <lineage>
        <taxon>Eukaryota</taxon>
        <taxon>Viridiplantae</taxon>
        <taxon>Streptophyta</taxon>
        <taxon>Embryophyta</taxon>
        <taxon>Tracheophyta</taxon>
        <taxon>Spermatophyta</taxon>
        <taxon>Magnoliopsida</taxon>
        <taxon>eudicotyledons</taxon>
        <taxon>Gunneridae</taxon>
        <taxon>Pentapetalae</taxon>
        <taxon>rosids</taxon>
        <taxon>malvids</taxon>
        <taxon>Malvales</taxon>
        <taxon>Dipterocarpaceae</taxon>
        <taxon>Rubroshorea</taxon>
    </lineage>
</organism>
<evidence type="ECO:0000256" key="3">
    <source>
        <dbReference type="ARBA" id="ARBA00022737"/>
    </source>
</evidence>
<keyword evidence="8" id="KW-1185">Reference proteome</keyword>
<sequence>MADDPENPDQVEEEFSLCKKNTPFLYDLVISHPLEWSSLSVHWVPLPPVPYTADLVFGVHKLVLRTHTSAVATDFLMIADAVLPTLDSDSNVAGKNEDLVIPKVEVTQRMRVGGEVNRASCMLQKPTVIAAKTSGTEIFLFDYSKREENQQEDECDPELRLRGHDKEGYAYGMCLHPAAPQDKVLNAMHVYEAHQSVVEDVSWHLKNENIFGSAGDDCQLMIWDLRTNQTQNCFKVHERDQLFVFQSL</sequence>
<dbReference type="InterPro" id="IPR022052">
    <property type="entry name" value="Histone-bd_RBBP4-like_N"/>
</dbReference>
<dbReference type="AlphaFoldDB" id="A0AAV5KAZ9"/>
<evidence type="ECO:0000313" key="8">
    <source>
        <dbReference type="Proteomes" id="UP001054252"/>
    </source>
</evidence>
<dbReference type="PANTHER" id="PTHR22850">
    <property type="entry name" value="WD40 REPEAT FAMILY"/>
    <property type="match status" value="1"/>
</dbReference>
<evidence type="ECO:0000256" key="4">
    <source>
        <dbReference type="ARBA" id="ARBA00022853"/>
    </source>
</evidence>
<dbReference type="GO" id="GO:0006325">
    <property type="term" value="P:chromatin organization"/>
    <property type="evidence" value="ECO:0007669"/>
    <property type="project" value="UniProtKB-KW"/>
</dbReference>
<dbReference type="Pfam" id="PF12265">
    <property type="entry name" value="CAF1C_H4-bd"/>
    <property type="match status" value="1"/>
</dbReference>
<gene>
    <name evidence="7" type="ORF">SLEP1_g30980</name>
</gene>
<dbReference type="InterPro" id="IPR050459">
    <property type="entry name" value="WD_repeat_RBAP46/RBAP48/MSI1"/>
</dbReference>
<dbReference type="InterPro" id="IPR001680">
    <property type="entry name" value="WD40_rpt"/>
</dbReference>
<name>A0AAV5KAZ9_9ROSI</name>
<evidence type="ECO:0000256" key="5">
    <source>
        <dbReference type="PROSITE-ProRule" id="PRU00221"/>
    </source>
</evidence>
<dbReference type="InterPro" id="IPR015943">
    <property type="entry name" value="WD40/YVTN_repeat-like_dom_sf"/>
</dbReference>